<comment type="caution">
    <text evidence="2">The sequence shown here is derived from an EMBL/GenBank/DDBJ whole genome shotgun (WGS) entry which is preliminary data.</text>
</comment>
<feature type="compositionally biased region" description="Polar residues" evidence="1">
    <location>
        <begin position="600"/>
        <end position="612"/>
    </location>
</feature>
<feature type="compositionally biased region" description="Basic and acidic residues" evidence="1">
    <location>
        <begin position="625"/>
        <end position="638"/>
    </location>
</feature>
<accession>A0A9W8G4J4</accession>
<feature type="compositionally biased region" description="Basic and acidic residues" evidence="1">
    <location>
        <begin position="714"/>
        <end position="726"/>
    </location>
</feature>
<feature type="compositionally biased region" description="Low complexity" evidence="1">
    <location>
        <begin position="701"/>
        <end position="713"/>
    </location>
</feature>
<dbReference type="InterPro" id="IPR014752">
    <property type="entry name" value="Arrestin-like_C"/>
</dbReference>
<proteinExistence type="predicted"/>
<dbReference type="Proteomes" id="UP001151518">
    <property type="component" value="Unassembled WGS sequence"/>
</dbReference>
<sequence>MSNIAAGSPSKNIPQHQRLLQPSLVDAQKDWDPRIKSFSLVFPLKKPTTGLKPLHIYQGQIHIEVTEPVAINHLNLSFEGWERVDFGFKIGASRKPILRSTEDLLQTSGLLVDTIVDRSVFHFTCSMPNVNFPSAMESAICEISYTLTATLVGSFSALLGHSRQSSLAGTTACANNIVPLATAAMPIHMAPMVLPAGVGWLKPLVMRDGVMLAEPVKRRFRKQTVQTAMNICVQVRNHCCTLGEAISVDVDATMLQNDRVLTFVRAAVIEQVALKTCIKDEQALAAIKSFLTSQGPIHTSTVILAERTLNRKVSEIDPSMLTNPSSKDWGTSAPSTDHKKSRAKNSHQPLVGLNGIQNLNIRVPKKEVCTAEGFLLSFSHVLRLTFGLTSRPSSNGHFDTKYTTKDVPLRLVTSKFGDVGRASQAEINKRLSTLTTESDGSAVSEAYGYLLNENSRVIRPAPLESFGDYRSVPAPVILAIADPTSKPYRPVARSLSGSGLTPMTKRTSAVSGISAVSGAASIKSSLHPESPVVGDESGFQFGPLPPIPQQQDALPPLPPLEDQQYIAINDKGTDNKAKEAATPASLETERYLDALDITDTNNSISNDKWSAGNNDDEDVDDDSDNDKFQTARPQRDTLVEGDYATASSQNHASSLQSFHSLQSTNSYNSSDNAHAGQDTPPTKQSSVMSTQQESQGSDTLSVHNSASSLSSRQRNSERLFVNDKRGSAQSQSETIICSPPISQHAIFGDSAPKSRVPELRLIPSIPAIESLDEMTRGMLGRKSSVFVDDFDFSSYWTDCQN</sequence>
<organism evidence="2 3">
    <name type="scientific">Coemansia spiralis</name>
    <dbReference type="NCBI Taxonomy" id="417178"/>
    <lineage>
        <taxon>Eukaryota</taxon>
        <taxon>Fungi</taxon>
        <taxon>Fungi incertae sedis</taxon>
        <taxon>Zoopagomycota</taxon>
        <taxon>Kickxellomycotina</taxon>
        <taxon>Kickxellomycetes</taxon>
        <taxon>Kickxellales</taxon>
        <taxon>Kickxellaceae</taxon>
        <taxon>Coemansia</taxon>
    </lineage>
</organism>
<gene>
    <name evidence="2" type="ORF">GGI25_005426</name>
</gene>
<name>A0A9W8G4J4_9FUNG</name>
<dbReference type="OrthoDB" id="5526154at2759"/>
<evidence type="ECO:0000256" key="1">
    <source>
        <dbReference type="SAM" id="MobiDB-lite"/>
    </source>
</evidence>
<feature type="region of interest" description="Disordered" evidence="1">
    <location>
        <begin position="317"/>
        <end position="348"/>
    </location>
</feature>
<feature type="compositionally biased region" description="Polar residues" evidence="1">
    <location>
        <begin position="320"/>
        <end position="335"/>
    </location>
</feature>
<feature type="compositionally biased region" description="Acidic residues" evidence="1">
    <location>
        <begin position="614"/>
        <end position="624"/>
    </location>
</feature>
<dbReference type="EMBL" id="JANBTW010000098">
    <property type="protein sequence ID" value="KAJ2671609.1"/>
    <property type="molecule type" value="Genomic_DNA"/>
</dbReference>
<feature type="compositionally biased region" description="Polar residues" evidence="1">
    <location>
        <begin position="679"/>
        <end position="700"/>
    </location>
</feature>
<evidence type="ECO:0000313" key="2">
    <source>
        <dbReference type="EMBL" id="KAJ2671609.1"/>
    </source>
</evidence>
<dbReference type="Gene3D" id="2.60.40.640">
    <property type="match status" value="1"/>
</dbReference>
<evidence type="ECO:0000313" key="3">
    <source>
        <dbReference type="Proteomes" id="UP001151518"/>
    </source>
</evidence>
<dbReference type="AlphaFoldDB" id="A0A9W8G4J4"/>
<feature type="compositionally biased region" description="Polar residues" evidence="1">
    <location>
        <begin position="645"/>
        <end position="672"/>
    </location>
</feature>
<feature type="region of interest" description="Disordered" evidence="1">
    <location>
        <begin position="600"/>
        <end position="733"/>
    </location>
</feature>
<feature type="compositionally biased region" description="Low complexity" evidence="1">
    <location>
        <begin position="549"/>
        <end position="559"/>
    </location>
</feature>
<reference evidence="2" key="1">
    <citation type="submission" date="2022-07" db="EMBL/GenBank/DDBJ databases">
        <title>Phylogenomic reconstructions and comparative analyses of Kickxellomycotina fungi.</title>
        <authorList>
            <person name="Reynolds N.K."/>
            <person name="Stajich J.E."/>
            <person name="Barry K."/>
            <person name="Grigoriev I.V."/>
            <person name="Crous P."/>
            <person name="Smith M.E."/>
        </authorList>
    </citation>
    <scope>NUCLEOTIDE SEQUENCE</scope>
    <source>
        <strain evidence="2">NRRL 3115</strain>
    </source>
</reference>
<feature type="region of interest" description="Disordered" evidence="1">
    <location>
        <begin position="525"/>
        <end position="559"/>
    </location>
</feature>
<protein>
    <submittedName>
        <fullName evidence="2">Uncharacterized protein</fullName>
    </submittedName>
</protein>